<organism evidence="12 13">
    <name type="scientific">Legionella israelensis</name>
    <dbReference type="NCBI Taxonomy" id="454"/>
    <lineage>
        <taxon>Bacteria</taxon>
        <taxon>Pseudomonadati</taxon>
        <taxon>Pseudomonadota</taxon>
        <taxon>Gammaproteobacteria</taxon>
        <taxon>Legionellales</taxon>
        <taxon>Legionellaceae</taxon>
        <taxon>Legionella</taxon>
    </lineage>
</organism>
<dbReference type="STRING" id="454.Lisr_0488"/>
<dbReference type="InterPro" id="IPR014358">
    <property type="entry name" value="Enoyl-ACP_Rdtase_NADH"/>
</dbReference>
<evidence type="ECO:0000256" key="4">
    <source>
        <dbReference type="ARBA" id="ARBA00022832"/>
    </source>
</evidence>
<reference evidence="12 13" key="1">
    <citation type="submission" date="2015-11" db="EMBL/GenBank/DDBJ databases">
        <title>Genomic analysis of 38 Legionella species identifies large and diverse effector repertoires.</title>
        <authorList>
            <person name="Burstein D."/>
            <person name="Amaro F."/>
            <person name="Zusman T."/>
            <person name="Lifshitz Z."/>
            <person name="Cohen O."/>
            <person name="Gilbert J.A."/>
            <person name="Pupko T."/>
            <person name="Shuman H.A."/>
            <person name="Segal G."/>
        </authorList>
    </citation>
    <scope>NUCLEOTIDE SEQUENCE [LARGE SCALE GENOMIC DNA]</scope>
    <source>
        <strain evidence="12 13">Bercovier 4</strain>
    </source>
</reference>
<dbReference type="EC" id="1.3.1.9" evidence="8"/>
<comment type="catalytic activity">
    <reaction evidence="8">
        <text>a 2,3-saturated acyl-[ACP] + NAD(+) = a (2E)-enoyl-[ACP] + NADH + H(+)</text>
        <dbReference type="Rhea" id="RHEA:10240"/>
        <dbReference type="Rhea" id="RHEA-COMP:9925"/>
        <dbReference type="Rhea" id="RHEA-COMP:9926"/>
        <dbReference type="ChEBI" id="CHEBI:15378"/>
        <dbReference type="ChEBI" id="CHEBI:57540"/>
        <dbReference type="ChEBI" id="CHEBI:57945"/>
        <dbReference type="ChEBI" id="CHEBI:78784"/>
        <dbReference type="ChEBI" id="CHEBI:78785"/>
        <dbReference type="EC" id="1.3.1.9"/>
    </reaction>
</comment>
<evidence type="ECO:0000256" key="10">
    <source>
        <dbReference type="PIRSR" id="PIRSR000094-2"/>
    </source>
</evidence>
<evidence type="ECO:0000313" key="12">
    <source>
        <dbReference type="EMBL" id="KTD32071.1"/>
    </source>
</evidence>
<evidence type="ECO:0000256" key="5">
    <source>
        <dbReference type="ARBA" id="ARBA00023002"/>
    </source>
</evidence>
<protein>
    <recommendedName>
        <fullName evidence="8">Enoyl-[acyl-carrier-protein] reductase [NADH]</fullName>
        <ecNumber evidence="8">1.3.1.9</ecNumber>
    </recommendedName>
</protein>
<keyword evidence="6" id="KW-0443">Lipid metabolism</keyword>
<evidence type="ECO:0000256" key="8">
    <source>
        <dbReference type="PIRNR" id="PIRNR000094"/>
    </source>
</evidence>
<evidence type="ECO:0000256" key="3">
    <source>
        <dbReference type="ARBA" id="ARBA00022516"/>
    </source>
</evidence>
<dbReference type="PIRSF" id="PIRSF000094">
    <property type="entry name" value="Enoyl-ACP_rdct"/>
    <property type="match status" value="1"/>
</dbReference>
<feature type="binding site" evidence="11">
    <location>
        <begin position="23"/>
        <end position="24"/>
    </location>
    <ligand>
        <name>NAD(+)</name>
        <dbReference type="ChEBI" id="CHEBI:57540"/>
    </ligand>
</feature>
<dbReference type="PANTHER" id="PTHR43159">
    <property type="entry name" value="ENOYL-[ACYL-CARRIER-PROTEIN] REDUCTASE"/>
    <property type="match status" value="1"/>
</dbReference>
<evidence type="ECO:0000256" key="11">
    <source>
        <dbReference type="PIRSR" id="PIRSR000094-3"/>
    </source>
</evidence>
<comment type="caution">
    <text evidence="12">The sequence shown here is derived from an EMBL/GenBank/DDBJ whole genome shotgun (WGS) entry which is preliminary data.</text>
</comment>
<dbReference type="EMBL" id="LNYH01000015">
    <property type="protein sequence ID" value="KTD32071.1"/>
    <property type="molecule type" value="Genomic_DNA"/>
</dbReference>
<dbReference type="GO" id="GO:0006633">
    <property type="term" value="P:fatty acid biosynthetic process"/>
    <property type="evidence" value="ECO:0007669"/>
    <property type="project" value="UniProtKB-UniPathway"/>
</dbReference>
<feature type="binding site" evidence="10">
    <location>
        <position position="99"/>
    </location>
    <ligand>
        <name>substrate</name>
    </ligand>
</feature>
<evidence type="ECO:0000256" key="9">
    <source>
        <dbReference type="PIRSR" id="PIRSR000094-1"/>
    </source>
</evidence>
<dbReference type="UniPathway" id="UPA00094"/>
<feature type="active site" description="Proton acceptor" evidence="9">
    <location>
        <position position="149"/>
    </location>
</feature>
<dbReference type="PRINTS" id="PR00081">
    <property type="entry name" value="GDHRDH"/>
</dbReference>
<dbReference type="SUPFAM" id="SSF51735">
    <property type="entry name" value="NAD(P)-binding Rossmann-fold domains"/>
    <property type="match status" value="1"/>
</dbReference>
<sequence length="258" mass="28252">MKNKDRTMNSLKGLIVGIANEHSIAWGCAQALDKKGVELAITYQNEKTKEYVEPLIDKISCPIFLPLDVRDETQLDNLVQSIKKKWGTLDFIIHAIAFAPKADLQGRVVDCSREGFTIAMDISCHSFIRLAQAFEPLMQNGGSLITMSYYGAEKVIKNYNLMGPVKAALEASVRYLAAELGHKKIRVNAISPGPIQTRAASGLADFDHLMEKAAKDAPLHQLVTTEAIGDAAVFLISPEGKYITGQVIFVDGGYNIRG</sequence>
<dbReference type="Pfam" id="PF13561">
    <property type="entry name" value="adh_short_C2"/>
    <property type="match status" value="1"/>
</dbReference>
<dbReference type="Gene3D" id="3.40.50.720">
    <property type="entry name" value="NAD(P)-binding Rossmann-like Domain"/>
    <property type="match status" value="1"/>
</dbReference>
<keyword evidence="3 8" id="KW-0444">Lipid biosynthesis</keyword>
<comment type="pathway">
    <text evidence="1">Lipid metabolism; fatty acid biosynthesis.</text>
</comment>
<dbReference type="InterPro" id="IPR002347">
    <property type="entry name" value="SDR_fam"/>
</dbReference>
<dbReference type="CDD" id="cd05372">
    <property type="entry name" value="ENR_SDR"/>
    <property type="match status" value="1"/>
</dbReference>
<evidence type="ECO:0000256" key="1">
    <source>
        <dbReference type="ARBA" id="ARBA00005194"/>
    </source>
</evidence>
<keyword evidence="13" id="KW-1185">Reference proteome</keyword>
<gene>
    <name evidence="12" type="primary">fabI_1</name>
    <name evidence="12" type="ORF">Lisr_0488</name>
</gene>
<dbReference type="NCBIfam" id="NF005717">
    <property type="entry name" value="PRK07533.1"/>
    <property type="match status" value="1"/>
</dbReference>
<evidence type="ECO:0000256" key="6">
    <source>
        <dbReference type="ARBA" id="ARBA00023098"/>
    </source>
</evidence>
<dbReference type="GO" id="GO:0004318">
    <property type="term" value="F:enoyl-[acyl-carrier-protein] reductase (NADH) activity"/>
    <property type="evidence" value="ECO:0007669"/>
    <property type="project" value="UniProtKB-EC"/>
</dbReference>
<feature type="binding site" evidence="11">
    <location>
        <position position="17"/>
    </location>
    <ligand>
        <name>NAD(+)</name>
        <dbReference type="ChEBI" id="CHEBI:57540"/>
    </ligand>
</feature>
<dbReference type="PATRIC" id="fig|454.4.peg.513"/>
<evidence type="ECO:0000256" key="7">
    <source>
        <dbReference type="ARBA" id="ARBA00023160"/>
    </source>
</evidence>
<dbReference type="InterPro" id="IPR036291">
    <property type="entry name" value="NAD(P)-bd_dom_sf"/>
</dbReference>
<feature type="binding site" evidence="11">
    <location>
        <begin position="195"/>
        <end position="199"/>
    </location>
    <ligand>
        <name>NAD(+)</name>
        <dbReference type="ChEBI" id="CHEBI:57540"/>
    </ligand>
</feature>
<evidence type="ECO:0000313" key="13">
    <source>
        <dbReference type="Proteomes" id="UP000054761"/>
    </source>
</evidence>
<keyword evidence="7 8" id="KW-0275">Fatty acid biosynthesis</keyword>
<dbReference type="Proteomes" id="UP000054761">
    <property type="component" value="Unassembled WGS sequence"/>
</dbReference>
<feature type="binding site" evidence="11">
    <location>
        <position position="44"/>
    </location>
    <ligand>
        <name>NAD(+)</name>
        <dbReference type="ChEBI" id="CHEBI:57540"/>
    </ligand>
</feature>
<keyword evidence="8 11" id="KW-0520">NAD</keyword>
<feature type="binding site" evidence="11">
    <location>
        <position position="166"/>
    </location>
    <ligand>
        <name>NAD(+)</name>
        <dbReference type="ChEBI" id="CHEBI:57540"/>
    </ligand>
</feature>
<dbReference type="Gene3D" id="1.10.8.400">
    <property type="entry name" value="Enoyl acyl carrier protein reductase"/>
    <property type="match status" value="1"/>
</dbReference>
<keyword evidence="4" id="KW-0276">Fatty acid metabolism</keyword>
<feature type="binding site" evidence="11">
    <location>
        <begin position="68"/>
        <end position="69"/>
    </location>
    <ligand>
        <name>NAD(+)</name>
        <dbReference type="ChEBI" id="CHEBI:57540"/>
    </ligand>
</feature>
<evidence type="ECO:0000256" key="2">
    <source>
        <dbReference type="ARBA" id="ARBA00009233"/>
    </source>
</evidence>
<keyword evidence="5 8" id="KW-0560">Oxidoreductase</keyword>
<feature type="active site" description="Proton acceptor" evidence="9">
    <location>
        <position position="159"/>
    </location>
</feature>
<dbReference type="PANTHER" id="PTHR43159:SF2">
    <property type="entry name" value="ENOYL-[ACYL-CARRIER-PROTEIN] REDUCTASE [NADH], CHLOROPLASTIC"/>
    <property type="match status" value="1"/>
</dbReference>
<accession>A0A0W0WIB4</accession>
<dbReference type="AlphaFoldDB" id="A0A0W0WIB4"/>
<feature type="binding site" evidence="11">
    <location>
        <position position="96"/>
    </location>
    <ligand>
        <name>NAD(+)</name>
        <dbReference type="ChEBI" id="CHEBI:57540"/>
    </ligand>
</feature>
<proteinExistence type="inferred from homology"/>
<comment type="similarity">
    <text evidence="2 8">Belongs to the short-chain dehydrogenases/reductases (SDR) family. FabI subfamily.</text>
</comment>
<name>A0A0W0WIB4_9GAMM</name>